<keyword evidence="1" id="KW-1133">Transmembrane helix</keyword>
<feature type="transmembrane region" description="Helical" evidence="1">
    <location>
        <begin position="142"/>
        <end position="166"/>
    </location>
</feature>
<evidence type="ECO:0000313" key="2">
    <source>
        <dbReference type="EMBL" id="KHF39106.1"/>
    </source>
</evidence>
<keyword evidence="1" id="KW-0812">Transmembrane</keyword>
<keyword evidence="1" id="KW-0472">Membrane</keyword>
<dbReference type="RefSeq" id="WP_034631387.1">
    <property type="nucleotide sequence ID" value="NZ_JRJU01000024.1"/>
</dbReference>
<dbReference type="AlphaFoldDB" id="A0A0B0IHG2"/>
<evidence type="ECO:0008006" key="4">
    <source>
        <dbReference type="Google" id="ProtNLM"/>
    </source>
</evidence>
<feature type="transmembrane region" description="Helical" evidence="1">
    <location>
        <begin position="172"/>
        <end position="193"/>
    </location>
</feature>
<evidence type="ECO:0000256" key="1">
    <source>
        <dbReference type="SAM" id="Phobius"/>
    </source>
</evidence>
<accession>A0A0B0IHG2</accession>
<sequence>MSRALYSILEWITRFAYINLLWIFFTLAGGIILGLFPATIAMFSLIRQWLKGRSDLPVFHSFWQYYKSEFAKSNRLGILLYLISFIFIFNIFFLQANIGELLTWTAAPLLAGLLLFILILFYLFPAYVHFDLKVLQIIKNAFLTMLVSPLHTFFILVSLGAFYVIVTVIPPLGIVFGASFYSFITLWAALNAFGRIQQKHDV</sequence>
<protein>
    <recommendedName>
        <fullName evidence="4">Integral membrane protein</fullName>
    </recommendedName>
</protein>
<dbReference type="eggNOG" id="COG5578">
    <property type="taxonomic scope" value="Bacteria"/>
</dbReference>
<dbReference type="Proteomes" id="UP000030832">
    <property type="component" value="Unassembled WGS sequence"/>
</dbReference>
<name>A0A0B0IHG2_9BACI</name>
<proteinExistence type="predicted"/>
<dbReference type="EMBL" id="JRJU01000024">
    <property type="protein sequence ID" value="KHF39106.1"/>
    <property type="molecule type" value="Genomic_DNA"/>
</dbReference>
<feature type="transmembrane region" description="Helical" evidence="1">
    <location>
        <begin position="76"/>
        <end position="94"/>
    </location>
</feature>
<evidence type="ECO:0000313" key="3">
    <source>
        <dbReference type="Proteomes" id="UP000030832"/>
    </source>
</evidence>
<feature type="transmembrane region" description="Helical" evidence="1">
    <location>
        <begin position="20"/>
        <end position="46"/>
    </location>
</feature>
<dbReference type="STRING" id="333138.LQ50_17535"/>
<organism evidence="2 3">
    <name type="scientific">Halalkalibacter okhensis</name>
    <dbReference type="NCBI Taxonomy" id="333138"/>
    <lineage>
        <taxon>Bacteria</taxon>
        <taxon>Bacillati</taxon>
        <taxon>Bacillota</taxon>
        <taxon>Bacilli</taxon>
        <taxon>Bacillales</taxon>
        <taxon>Bacillaceae</taxon>
        <taxon>Halalkalibacter</taxon>
    </lineage>
</organism>
<dbReference type="Pfam" id="PF04854">
    <property type="entry name" value="DUF624"/>
    <property type="match status" value="1"/>
</dbReference>
<comment type="caution">
    <text evidence="2">The sequence shown here is derived from an EMBL/GenBank/DDBJ whole genome shotgun (WGS) entry which is preliminary data.</text>
</comment>
<dbReference type="InterPro" id="IPR006938">
    <property type="entry name" value="DUF624"/>
</dbReference>
<dbReference type="OrthoDB" id="2182676at2"/>
<feature type="transmembrane region" description="Helical" evidence="1">
    <location>
        <begin position="106"/>
        <end position="130"/>
    </location>
</feature>
<keyword evidence="3" id="KW-1185">Reference proteome</keyword>
<reference evidence="2 3" key="1">
    <citation type="submission" date="2014-09" db="EMBL/GenBank/DDBJ databases">
        <title>Genome sequencing and annotation of Bacillus Okhensis strain Kh10-101T.</title>
        <authorList>
            <person name="Prakash J.S."/>
        </authorList>
    </citation>
    <scope>NUCLEOTIDE SEQUENCE [LARGE SCALE GENOMIC DNA]</scope>
    <source>
        <strain evidence="3">Kh10-101T</strain>
    </source>
</reference>
<gene>
    <name evidence="2" type="ORF">LQ50_17535</name>
</gene>